<comment type="caution">
    <text evidence="2">The sequence shown here is derived from an EMBL/GenBank/DDBJ whole genome shotgun (WGS) entry which is preliminary data.</text>
</comment>
<feature type="region of interest" description="Disordered" evidence="1">
    <location>
        <begin position="1"/>
        <end position="22"/>
    </location>
</feature>
<keyword evidence="3" id="KW-1185">Reference proteome</keyword>
<evidence type="ECO:0000313" key="3">
    <source>
        <dbReference type="Proteomes" id="UP000037696"/>
    </source>
</evidence>
<evidence type="ECO:0000313" key="2">
    <source>
        <dbReference type="EMBL" id="KOS37727.1"/>
    </source>
</evidence>
<evidence type="ECO:0000256" key="1">
    <source>
        <dbReference type="SAM" id="MobiDB-lite"/>
    </source>
</evidence>
<dbReference type="AlphaFoldDB" id="A0A0M8NUT7"/>
<accession>A0A0M8NUT7</accession>
<sequence length="102" mass="11556">MPQLPEYSTFKASTSDARRDNSTQAVFPVAQLEKKPDPLIVDIGSQDHYLKKLSDWDMASLGPKQEPRFLLWSSGKYAVFIPTETKEQVSKSGKLDLPFLLR</sequence>
<protein>
    <submittedName>
        <fullName evidence="2">Uncharacterized protein</fullName>
    </submittedName>
</protein>
<dbReference type="Proteomes" id="UP000037696">
    <property type="component" value="Unassembled WGS sequence"/>
</dbReference>
<organism evidence="2 3">
    <name type="scientific">Penicillium nordicum</name>
    <dbReference type="NCBI Taxonomy" id="229535"/>
    <lineage>
        <taxon>Eukaryota</taxon>
        <taxon>Fungi</taxon>
        <taxon>Dikarya</taxon>
        <taxon>Ascomycota</taxon>
        <taxon>Pezizomycotina</taxon>
        <taxon>Eurotiomycetes</taxon>
        <taxon>Eurotiomycetidae</taxon>
        <taxon>Eurotiales</taxon>
        <taxon>Aspergillaceae</taxon>
        <taxon>Penicillium</taxon>
    </lineage>
</organism>
<reference evidence="2 3" key="1">
    <citation type="submission" date="2015-08" db="EMBL/GenBank/DDBJ databases">
        <title>Genome sequencing of Penicillium nordicum.</title>
        <authorList>
            <person name="Nguyen H.D."/>
            <person name="Seifert K.A."/>
        </authorList>
    </citation>
    <scope>NUCLEOTIDE SEQUENCE [LARGE SCALE GENOMIC DNA]</scope>
    <source>
        <strain evidence="2 3">DAOMC 185683</strain>
    </source>
</reference>
<dbReference type="EMBL" id="LHQQ01000298">
    <property type="protein sequence ID" value="KOS37727.1"/>
    <property type="molecule type" value="Genomic_DNA"/>
</dbReference>
<gene>
    <name evidence="2" type="ORF">ACN38_g11456</name>
</gene>
<name>A0A0M8NUT7_9EURO</name>
<proteinExistence type="predicted"/>